<keyword evidence="1" id="KW-0812">Transmembrane</keyword>
<sequence length="130" mass="14568">MGIIEIVSIGIIAAIFVLLLQEKQPTIAFLIILLTVLYLFIYLIQYVQEILQLVTYLGEQANIHHFYIKTILQIIGISYIAEIGSNIVKDAGLESIALKIELIGKVFIIILAIPIFKSLIETIINLFPIS</sequence>
<dbReference type="RefSeq" id="WP_054788891.1">
    <property type="nucleotide sequence ID" value="NZ_JAJUIE010000002.1"/>
</dbReference>
<dbReference type="InterPro" id="IPR014211">
    <property type="entry name" value="Spore_III_AD"/>
</dbReference>
<keyword evidence="1" id="KW-1133">Transmembrane helix</keyword>
<dbReference type="Pfam" id="PF06686">
    <property type="entry name" value="SpoIIIAC"/>
    <property type="match status" value="2"/>
</dbReference>
<dbReference type="OrthoDB" id="1682150at2"/>
<dbReference type="NCBIfam" id="TIGR02849">
    <property type="entry name" value="spore_III_AD"/>
    <property type="match status" value="1"/>
</dbReference>
<evidence type="ECO:0000313" key="3">
    <source>
        <dbReference type="Proteomes" id="UP000245624"/>
    </source>
</evidence>
<evidence type="ECO:0000256" key="1">
    <source>
        <dbReference type="SAM" id="Phobius"/>
    </source>
</evidence>
<dbReference type="AlphaFoldDB" id="A0A317L116"/>
<dbReference type="EMBL" id="QGTD01000008">
    <property type="protein sequence ID" value="PWU68548.1"/>
    <property type="molecule type" value="Genomic_DNA"/>
</dbReference>
<evidence type="ECO:0000313" key="2">
    <source>
        <dbReference type="EMBL" id="PWU68548.1"/>
    </source>
</evidence>
<feature type="transmembrane region" description="Helical" evidence="1">
    <location>
        <begin position="28"/>
        <end position="46"/>
    </location>
</feature>
<keyword evidence="1" id="KW-0472">Membrane</keyword>
<feature type="transmembrane region" description="Helical" evidence="1">
    <location>
        <begin position="6"/>
        <end position="21"/>
    </location>
</feature>
<dbReference type="InterPro" id="IPR025664">
    <property type="entry name" value="Spore_III_AC/AD"/>
</dbReference>
<accession>A0A317L116</accession>
<keyword evidence="3" id="KW-1185">Reference proteome</keyword>
<comment type="caution">
    <text evidence="2">The sequence shown here is derived from an EMBL/GenBank/DDBJ whole genome shotgun (WGS) entry which is preliminary data.</text>
</comment>
<feature type="transmembrane region" description="Helical" evidence="1">
    <location>
        <begin position="66"/>
        <end position="85"/>
    </location>
</feature>
<protein>
    <submittedName>
        <fullName evidence="2">Stage III sporulation protein AD</fullName>
    </submittedName>
</protein>
<organism evidence="2 3">
    <name type="scientific">Gracilibacillus dipsosauri</name>
    <dbReference type="NCBI Taxonomy" id="178340"/>
    <lineage>
        <taxon>Bacteria</taxon>
        <taxon>Bacillati</taxon>
        <taxon>Bacillota</taxon>
        <taxon>Bacilli</taxon>
        <taxon>Bacillales</taxon>
        <taxon>Bacillaceae</taxon>
        <taxon>Gracilibacillus</taxon>
    </lineage>
</organism>
<feature type="transmembrane region" description="Helical" evidence="1">
    <location>
        <begin position="106"/>
        <end position="127"/>
    </location>
</feature>
<name>A0A317L116_9BACI</name>
<gene>
    <name evidence="2" type="primary">spoIIIAD</name>
    <name evidence="2" type="ORF">DLJ74_08910</name>
</gene>
<reference evidence="2 3" key="1">
    <citation type="submission" date="2018-05" db="EMBL/GenBank/DDBJ databases">
        <title>Genomic analysis of Gracilibacillus dipsosauri DD1 reveals novel features of a salt-tolerant amylase.</title>
        <authorList>
            <person name="Deutch C.E."/>
            <person name="Yang S."/>
        </authorList>
    </citation>
    <scope>NUCLEOTIDE SEQUENCE [LARGE SCALE GENOMIC DNA]</scope>
    <source>
        <strain evidence="2 3">DD1</strain>
    </source>
</reference>
<proteinExistence type="predicted"/>
<dbReference type="Proteomes" id="UP000245624">
    <property type="component" value="Unassembled WGS sequence"/>
</dbReference>